<name>A8ZNG4_ACAM1</name>
<evidence type="ECO:0000313" key="2">
    <source>
        <dbReference type="Proteomes" id="UP000000268"/>
    </source>
</evidence>
<accession>A8ZNG4</accession>
<dbReference type="RefSeq" id="WP_012167815.1">
    <property type="nucleotide sequence ID" value="NC_009929.1"/>
</dbReference>
<organism evidence="1 2">
    <name type="scientific">Acaryochloris marina (strain MBIC 11017)</name>
    <dbReference type="NCBI Taxonomy" id="329726"/>
    <lineage>
        <taxon>Bacteria</taxon>
        <taxon>Bacillati</taxon>
        <taxon>Cyanobacteriota</taxon>
        <taxon>Cyanophyceae</taxon>
        <taxon>Acaryochloridales</taxon>
        <taxon>Acaryochloridaceae</taxon>
        <taxon>Acaryochloris</taxon>
    </lineage>
</organism>
<geneLocation type="plasmid" evidence="1 2">
    <name>pREB4</name>
</geneLocation>
<reference evidence="1 2" key="1">
    <citation type="journal article" date="2008" name="Proc. Natl. Acad. Sci. U.S.A.">
        <title>Niche adaptation and genome expansion in the chlorophyll d-producing cyanobacterium Acaryochloris marina.</title>
        <authorList>
            <person name="Swingley W.D."/>
            <person name="Chen M."/>
            <person name="Cheung P.C."/>
            <person name="Conrad A.L."/>
            <person name="Dejesa L.C."/>
            <person name="Hao J."/>
            <person name="Honchak B.M."/>
            <person name="Karbach L.E."/>
            <person name="Kurdoglu A."/>
            <person name="Lahiri S."/>
            <person name="Mastrian S.D."/>
            <person name="Miyashita H."/>
            <person name="Page L."/>
            <person name="Ramakrishna P."/>
            <person name="Satoh S."/>
            <person name="Sattley W.M."/>
            <person name="Shimada Y."/>
            <person name="Taylor H.L."/>
            <person name="Tomo T."/>
            <person name="Tsuchiya T."/>
            <person name="Wang Z.T."/>
            <person name="Raymond J."/>
            <person name="Mimuro M."/>
            <person name="Blankenship R.E."/>
            <person name="Touchman J.W."/>
        </authorList>
    </citation>
    <scope>NUCLEOTIDE SEQUENCE [LARGE SCALE GENOMIC DNA]</scope>
    <source>
        <strain evidence="2">MBIC 11017</strain>
        <plasmid evidence="2">Plasmid pREB4</plasmid>
    </source>
</reference>
<keyword evidence="2" id="KW-1185">Reference proteome</keyword>
<evidence type="ECO:0000313" key="1">
    <source>
        <dbReference type="EMBL" id="ABW32550.1"/>
    </source>
</evidence>
<sequence length="88" mass="9553">MADVLDNGGNAQEGQQINETLINGTAERLQQLIQLAWAILQKGDQWARGLELGNKQLLPETTTLNDLDAAEKAVQDPKNTAVEVNAVE</sequence>
<proteinExistence type="predicted"/>
<protein>
    <submittedName>
        <fullName evidence="1">Uncharacterized protein</fullName>
    </submittedName>
</protein>
<dbReference type="EMBL" id="CP000841">
    <property type="protein sequence ID" value="ABW32550.1"/>
    <property type="molecule type" value="Genomic_DNA"/>
</dbReference>
<dbReference type="AlphaFoldDB" id="A8ZNG4"/>
<gene>
    <name evidence="1" type="ordered locus">AM1_D0053</name>
</gene>
<keyword evidence="1" id="KW-0614">Plasmid</keyword>
<dbReference type="KEGG" id="amr:AM1_D0053"/>
<dbReference type="Proteomes" id="UP000000268">
    <property type="component" value="Plasmid pREB4"/>
</dbReference>
<dbReference type="HOGENOM" id="CLU_2461971_0_0_3"/>